<reference evidence="2 3" key="1">
    <citation type="submission" date="2019-12" db="EMBL/GenBank/DDBJ databases">
        <authorList>
            <person name="Floudas D."/>
            <person name="Bentzer J."/>
            <person name="Ahren D."/>
            <person name="Johansson T."/>
            <person name="Persson P."/>
            <person name="Tunlid A."/>
        </authorList>
    </citation>
    <scope>NUCLEOTIDE SEQUENCE [LARGE SCALE GENOMIC DNA]</scope>
    <source>
        <strain evidence="2 3">CBS 102.39</strain>
    </source>
</reference>
<evidence type="ECO:0000259" key="1">
    <source>
        <dbReference type="PROSITE" id="PS50181"/>
    </source>
</evidence>
<dbReference type="EMBL" id="JAACJL010000030">
    <property type="protein sequence ID" value="KAF4617649.1"/>
    <property type="molecule type" value="Genomic_DNA"/>
</dbReference>
<dbReference type="InterPro" id="IPR036047">
    <property type="entry name" value="F-box-like_dom_sf"/>
</dbReference>
<dbReference type="Proteomes" id="UP000521872">
    <property type="component" value="Unassembled WGS sequence"/>
</dbReference>
<organism evidence="2 3">
    <name type="scientific">Agrocybe pediades</name>
    <dbReference type="NCBI Taxonomy" id="84607"/>
    <lineage>
        <taxon>Eukaryota</taxon>
        <taxon>Fungi</taxon>
        <taxon>Dikarya</taxon>
        <taxon>Basidiomycota</taxon>
        <taxon>Agaricomycotina</taxon>
        <taxon>Agaricomycetes</taxon>
        <taxon>Agaricomycetidae</taxon>
        <taxon>Agaricales</taxon>
        <taxon>Agaricineae</taxon>
        <taxon>Strophariaceae</taxon>
        <taxon>Agrocybe</taxon>
    </lineage>
</organism>
<accession>A0A8H4QVI2</accession>
<keyword evidence="3" id="KW-1185">Reference proteome</keyword>
<proteinExistence type="predicted"/>
<dbReference type="InterPro" id="IPR001810">
    <property type="entry name" value="F-box_dom"/>
</dbReference>
<comment type="caution">
    <text evidence="2">The sequence shown here is derived from an EMBL/GenBank/DDBJ whole genome shotgun (WGS) entry which is preliminary data.</text>
</comment>
<name>A0A8H4QVI2_9AGAR</name>
<evidence type="ECO:0000313" key="2">
    <source>
        <dbReference type="EMBL" id="KAF4617649.1"/>
    </source>
</evidence>
<feature type="domain" description="F-box" evidence="1">
    <location>
        <begin position="23"/>
        <end position="69"/>
    </location>
</feature>
<dbReference type="PROSITE" id="PS50181">
    <property type="entry name" value="FBOX"/>
    <property type="match status" value="1"/>
</dbReference>
<dbReference type="AlphaFoldDB" id="A0A8H4QVI2"/>
<gene>
    <name evidence="2" type="ORF">D9613_005674</name>
</gene>
<evidence type="ECO:0000313" key="3">
    <source>
        <dbReference type="Proteomes" id="UP000521872"/>
    </source>
</evidence>
<dbReference type="SUPFAM" id="SSF81383">
    <property type="entry name" value="F-box domain"/>
    <property type="match status" value="1"/>
</dbReference>
<dbReference type="Gene3D" id="1.20.1280.50">
    <property type="match status" value="1"/>
</dbReference>
<dbReference type="Pfam" id="PF12937">
    <property type="entry name" value="F-box-like"/>
    <property type="match status" value="1"/>
</dbReference>
<dbReference type="CDD" id="cd09917">
    <property type="entry name" value="F-box_SF"/>
    <property type="match status" value="1"/>
</dbReference>
<protein>
    <recommendedName>
        <fullName evidence="1">F-box domain-containing protein</fullName>
    </recommendedName>
</protein>
<sequence>MPAGQGNVSLNYRWGIARAGGDVTTILTLPVEIFVEIFKLVGFLDILRIRRTCKYCHGITTAKFLWIHLFWECERLSPGILTLEKTLDFRQRAVLADHPWSSNRTILTSHFKTFYLVPGGRWLLVFYTDSRIIYHDLDSSEHNIKRDLVPDYARHTDANKVDFTVDIPDRLPIQRFKVAQYLREGRTTDNGEYQGIKIWNIEFVLEGHLVTGLRANCLNTIAVDSMLCYSVQGLSLRNEFLAFRATSELQVQRADIFVVDWKCVQDGSLDYPRRTLSIEAEAPVHLFPNERLATLSMTRMSVRDFSSLDYDHSMPEAYVDPTVRTVKRKPPKICSLKLQNHHSFQYVQLSAPFMSNHGVRFLALASGTIQAITIPDDLRIPGSSNSNLSVEKLIPVPPHALWPHYSFRYCFGSRHGILYHTDPTYRADRINPILLEYHPEQQFEKDYVPVEKSFPCRNELNMLEDVTRSISEHPPLVTWTSELASHNHLFDDGSGRLVVPFPTHFEVLDFALVYKEYQHTA</sequence>